<dbReference type="PANTHER" id="PTHR12356:SF3">
    <property type="entry name" value="NUCLEAR MIGRATION PROTEIN NUDC"/>
    <property type="match status" value="1"/>
</dbReference>
<dbReference type="InterPro" id="IPR008978">
    <property type="entry name" value="HSP20-like_chaperone"/>
</dbReference>
<evidence type="ECO:0000256" key="3">
    <source>
        <dbReference type="SAM" id="MobiDB-lite"/>
    </source>
</evidence>
<evidence type="ECO:0000313" key="6">
    <source>
        <dbReference type="Proteomes" id="UP001432216"/>
    </source>
</evidence>
<dbReference type="CDD" id="cd06467">
    <property type="entry name" value="p23_NUDC_like"/>
    <property type="match status" value="1"/>
</dbReference>
<comment type="subcellular location">
    <subcellularLocation>
        <location evidence="1">Cytoplasm</location>
    </subcellularLocation>
</comment>
<dbReference type="Pfam" id="PF04969">
    <property type="entry name" value="CS"/>
    <property type="match status" value="1"/>
</dbReference>
<sequence>MLGRSILVSLTTLQRTKLHFLLLARNLIPSQQVPSTPSSSKADLNRVSTCIHTTLSMAEVKAYDKMSKEERDVHDHQQREKEEKEQAELPYSWTQDLATATVTVSLPKGTRGKDLEVVIGKRKLKVKLKSSPLPILEGELYNDVVMDDSSWTIDDGTLTIELDKLSFHIGSPQWWPHILTHHPTIDTTKINPAPSSLSDLDPKTRGMVEKMMWDNQQKALGRPTSDERKKEEVMKKFMAEHPEMDFSKAKIE</sequence>
<reference evidence="5 6" key="1">
    <citation type="submission" date="2024-01" db="EMBL/GenBank/DDBJ databases">
        <title>Comparative genomics of Cryptococcus and Kwoniella reveals pathogenesis evolution and contrasting modes of karyotype evolution via chromosome fusion or intercentromeric recombination.</title>
        <authorList>
            <person name="Coelho M.A."/>
            <person name="David-Palma M."/>
            <person name="Shea T."/>
            <person name="Bowers K."/>
            <person name="McGinley-Smith S."/>
            <person name="Mohammad A.W."/>
            <person name="Gnirke A."/>
            <person name="Yurkov A.M."/>
            <person name="Nowrousian M."/>
            <person name="Sun S."/>
            <person name="Cuomo C.A."/>
            <person name="Heitman J."/>
        </authorList>
    </citation>
    <scope>NUCLEOTIDE SEQUENCE [LARGE SCALE GENOMIC DNA]</scope>
    <source>
        <strain evidence="5 6">7685027</strain>
    </source>
</reference>
<keyword evidence="6" id="KW-1185">Reference proteome</keyword>
<dbReference type="Proteomes" id="UP001432216">
    <property type="component" value="Chromosome 11"/>
</dbReference>
<gene>
    <name evidence="5" type="ORF">IAS62_005773</name>
</gene>
<evidence type="ECO:0000259" key="4">
    <source>
        <dbReference type="PROSITE" id="PS51203"/>
    </source>
</evidence>
<dbReference type="SUPFAM" id="SSF49764">
    <property type="entry name" value="HSP20-like chaperones"/>
    <property type="match status" value="1"/>
</dbReference>
<evidence type="ECO:0000256" key="2">
    <source>
        <dbReference type="ARBA" id="ARBA00022490"/>
    </source>
</evidence>
<feature type="compositionally biased region" description="Basic and acidic residues" evidence="3">
    <location>
        <begin position="66"/>
        <end position="87"/>
    </location>
</feature>
<evidence type="ECO:0000313" key="5">
    <source>
        <dbReference type="EMBL" id="WVO24407.1"/>
    </source>
</evidence>
<organism evidence="5 6">
    <name type="scientific">Cryptococcus decagattii</name>
    <dbReference type="NCBI Taxonomy" id="1859122"/>
    <lineage>
        <taxon>Eukaryota</taxon>
        <taxon>Fungi</taxon>
        <taxon>Dikarya</taxon>
        <taxon>Basidiomycota</taxon>
        <taxon>Agaricomycotina</taxon>
        <taxon>Tremellomycetes</taxon>
        <taxon>Tremellales</taxon>
        <taxon>Cryptococcaceae</taxon>
        <taxon>Cryptococcus</taxon>
        <taxon>Cryptococcus gattii species complex</taxon>
    </lineage>
</organism>
<keyword evidence="2" id="KW-0963">Cytoplasm</keyword>
<dbReference type="PROSITE" id="PS51203">
    <property type="entry name" value="CS"/>
    <property type="match status" value="1"/>
</dbReference>
<dbReference type="PANTHER" id="PTHR12356">
    <property type="entry name" value="NUCLEAR MOVEMENT PROTEIN NUDC"/>
    <property type="match status" value="1"/>
</dbReference>
<protein>
    <recommendedName>
        <fullName evidence="4">CS domain-containing protein</fullName>
    </recommendedName>
</protein>
<dbReference type="InterPro" id="IPR007052">
    <property type="entry name" value="CS_dom"/>
</dbReference>
<dbReference type="InterPro" id="IPR037898">
    <property type="entry name" value="NudC_fam"/>
</dbReference>
<dbReference type="RefSeq" id="XP_064723646.1">
    <property type="nucleotide sequence ID" value="XM_064867574.1"/>
</dbReference>
<dbReference type="GeneID" id="89992542"/>
<evidence type="ECO:0000256" key="1">
    <source>
        <dbReference type="ARBA" id="ARBA00004496"/>
    </source>
</evidence>
<feature type="region of interest" description="Disordered" evidence="3">
    <location>
        <begin position="66"/>
        <end position="88"/>
    </location>
</feature>
<feature type="domain" description="CS" evidence="4">
    <location>
        <begin position="86"/>
        <end position="179"/>
    </location>
</feature>
<dbReference type="EMBL" id="CP143816">
    <property type="protein sequence ID" value="WVO24407.1"/>
    <property type="molecule type" value="Genomic_DNA"/>
</dbReference>
<dbReference type="Gene3D" id="2.60.40.790">
    <property type="match status" value="1"/>
</dbReference>
<name>A0ABZ2B466_9TREE</name>
<proteinExistence type="predicted"/>
<accession>A0ABZ2B466</accession>